<reference evidence="1" key="1">
    <citation type="journal article" date="2023" name="IScience">
        <title>Live-bearing cockroach genome reveals convergent evolutionary mechanisms linked to viviparity in insects and beyond.</title>
        <authorList>
            <person name="Fouks B."/>
            <person name="Harrison M.C."/>
            <person name="Mikhailova A.A."/>
            <person name="Marchal E."/>
            <person name="English S."/>
            <person name="Carruthers M."/>
            <person name="Jennings E.C."/>
            <person name="Chiamaka E.L."/>
            <person name="Frigard R.A."/>
            <person name="Pippel M."/>
            <person name="Attardo G.M."/>
            <person name="Benoit J.B."/>
            <person name="Bornberg-Bauer E."/>
            <person name="Tobe S.S."/>
        </authorList>
    </citation>
    <scope>NUCLEOTIDE SEQUENCE</scope>
    <source>
        <strain evidence="1">Stay&amp;Tobe</strain>
    </source>
</reference>
<comment type="caution">
    <text evidence="1">The sequence shown here is derived from an EMBL/GenBank/DDBJ whole genome shotgun (WGS) entry which is preliminary data.</text>
</comment>
<organism evidence="1 2">
    <name type="scientific">Diploptera punctata</name>
    <name type="common">Pacific beetle cockroach</name>
    <dbReference type="NCBI Taxonomy" id="6984"/>
    <lineage>
        <taxon>Eukaryota</taxon>
        <taxon>Metazoa</taxon>
        <taxon>Ecdysozoa</taxon>
        <taxon>Arthropoda</taxon>
        <taxon>Hexapoda</taxon>
        <taxon>Insecta</taxon>
        <taxon>Pterygota</taxon>
        <taxon>Neoptera</taxon>
        <taxon>Polyneoptera</taxon>
        <taxon>Dictyoptera</taxon>
        <taxon>Blattodea</taxon>
        <taxon>Blaberoidea</taxon>
        <taxon>Blaberidae</taxon>
        <taxon>Diplopterinae</taxon>
        <taxon>Diploptera</taxon>
    </lineage>
</organism>
<sequence>REYVIRRIRVDVLAFVRIIQNLRHVSFIPMHSYRSPIQHLTLPTTFVIKSV</sequence>
<feature type="non-terminal residue" evidence="1">
    <location>
        <position position="51"/>
    </location>
</feature>
<dbReference type="AlphaFoldDB" id="A0AAD7ZD42"/>
<reference evidence="1" key="2">
    <citation type="submission" date="2023-05" db="EMBL/GenBank/DDBJ databases">
        <authorList>
            <person name="Fouks B."/>
        </authorList>
    </citation>
    <scope>NUCLEOTIDE SEQUENCE</scope>
    <source>
        <strain evidence="1">Stay&amp;Tobe</strain>
        <tissue evidence="1">Testes</tissue>
    </source>
</reference>
<proteinExistence type="predicted"/>
<evidence type="ECO:0000313" key="1">
    <source>
        <dbReference type="EMBL" id="KAJ9577778.1"/>
    </source>
</evidence>
<evidence type="ECO:0000313" key="2">
    <source>
        <dbReference type="Proteomes" id="UP001233999"/>
    </source>
</evidence>
<dbReference type="Proteomes" id="UP001233999">
    <property type="component" value="Unassembled WGS sequence"/>
</dbReference>
<dbReference type="EMBL" id="JASPKZ010009346">
    <property type="protein sequence ID" value="KAJ9577778.1"/>
    <property type="molecule type" value="Genomic_DNA"/>
</dbReference>
<protein>
    <submittedName>
        <fullName evidence="1">Uncharacterized protein</fullName>
    </submittedName>
</protein>
<name>A0AAD7ZD42_DIPPU</name>
<feature type="non-terminal residue" evidence="1">
    <location>
        <position position="1"/>
    </location>
</feature>
<accession>A0AAD7ZD42</accession>
<gene>
    <name evidence="1" type="ORF">L9F63_005634</name>
</gene>
<keyword evidence="2" id="KW-1185">Reference proteome</keyword>